<evidence type="ECO:0000313" key="4">
    <source>
        <dbReference type="Proteomes" id="UP000267096"/>
    </source>
</evidence>
<reference evidence="5" key="1">
    <citation type="submission" date="2017-02" db="UniProtKB">
        <authorList>
            <consortium name="WormBaseParasite"/>
        </authorList>
    </citation>
    <scope>IDENTIFICATION</scope>
</reference>
<dbReference type="InterPro" id="IPR052961">
    <property type="entry name" value="Oxido-Kinase-like_Enzymes"/>
</dbReference>
<dbReference type="InterPro" id="IPR012877">
    <property type="entry name" value="Dhs-27"/>
</dbReference>
<keyword evidence="4" id="KW-1185">Reference proteome</keyword>
<feature type="domain" description="CHK kinase-like" evidence="2">
    <location>
        <begin position="168"/>
        <end position="356"/>
    </location>
</feature>
<dbReference type="PANTHER" id="PTHR23020">
    <property type="entry name" value="UNCHARACTERIZED NUCLEAR HORMONE RECEPTOR-RELATED"/>
    <property type="match status" value="1"/>
</dbReference>
<proteinExistence type="predicted"/>
<feature type="region of interest" description="Disordered" evidence="1">
    <location>
        <begin position="1"/>
        <end position="20"/>
    </location>
</feature>
<dbReference type="SMART" id="SM00587">
    <property type="entry name" value="CHK"/>
    <property type="match status" value="1"/>
</dbReference>
<gene>
    <name evidence="3" type="ORF">ASIM_LOCUS10189</name>
</gene>
<dbReference type="AlphaFoldDB" id="A0A0M3JRT0"/>
<dbReference type="InterPro" id="IPR011009">
    <property type="entry name" value="Kinase-like_dom_sf"/>
</dbReference>
<evidence type="ECO:0000256" key="1">
    <source>
        <dbReference type="SAM" id="MobiDB-lite"/>
    </source>
</evidence>
<dbReference type="PANTHER" id="PTHR23020:SF8">
    <property type="entry name" value="CHK KINASE-LIKE DOMAIN-CONTAINING PROTEIN"/>
    <property type="match status" value="1"/>
</dbReference>
<dbReference type="InterPro" id="IPR015897">
    <property type="entry name" value="CHK_kinase-like"/>
</dbReference>
<dbReference type="SUPFAM" id="SSF56112">
    <property type="entry name" value="Protein kinase-like (PK-like)"/>
    <property type="match status" value="1"/>
</dbReference>
<feature type="compositionally biased region" description="Basic and acidic residues" evidence="1">
    <location>
        <begin position="1"/>
        <end position="11"/>
    </location>
</feature>
<dbReference type="Pfam" id="PF07914">
    <property type="entry name" value="DUF1679"/>
    <property type="match status" value="1"/>
</dbReference>
<dbReference type="Gene3D" id="3.90.1200.10">
    <property type="match status" value="1"/>
</dbReference>
<organism evidence="5">
    <name type="scientific">Anisakis simplex</name>
    <name type="common">Herring worm</name>
    <dbReference type="NCBI Taxonomy" id="6269"/>
    <lineage>
        <taxon>Eukaryota</taxon>
        <taxon>Metazoa</taxon>
        <taxon>Ecdysozoa</taxon>
        <taxon>Nematoda</taxon>
        <taxon>Chromadorea</taxon>
        <taxon>Rhabditida</taxon>
        <taxon>Spirurina</taxon>
        <taxon>Ascaridomorpha</taxon>
        <taxon>Ascaridoidea</taxon>
        <taxon>Anisakidae</taxon>
        <taxon>Anisakis</taxon>
        <taxon>Anisakis simplex complex</taxon>
    </lineage>
</organism>
<dbReference type="EMBL" id="UYRR01030987">
    <property type="protein sequence ID" value="VDK42494.1"/>
    <property type="molecule type" value="Genomic_DNA"/>
</dbReference>
<dbReference type="OrthoDB" id="5915577at2759"/>
<accession>A0A0M3JRT0</accession>
<name>A0A0M3JRT0_ANISI</name>
<reference evidence="3 4" key="2">
    <citation type="submission" date="2018-11" db="EMBL/GenBank/DDBJ databases">
        <authorList>
            <consortium name="Pathogen Informatics"/>
        </authorList>
    </citation>
    <scope>NUCLEOTIDE SEQUENCE [LARGE SCALE GENOMIC DNA]</scope>
</reference>
<evidence type="ECO:0000313" key="5">
    <source>
        <dbReference type="WBParaSite" id="ASIM_0001063101-mRNA-1"/>
    </source>
</evidence>
<dbReference type="Proteomes" id="UP000267096">
    <property type="component" value="Unassembled WGS sequence"/>
</dbReference>
<evidence type="ECO:0000313" key="3">
    <source>
        <dbReference type="EMBL" id="VDK42494.1"/>
    </source>
</evidence>
<evidence type="ECO:0000259" key="2">
    <source>
        <dbReference type="SMART" id="SM00587"/>
    </source>
</evidence>
<dbReference type="WBParaSite" id="ASIM_0001063101-mRNA-1">
    <property type="protein sequence ID" value="ASIM_0001063101-mRNA-1"/>
    <property type="gene ID" value="ASIM_0001063101"/>
</dbReference>
<sequence length="435" mass="49360">MSAITREEPNKNENPQANDQSILGTNVTWSYLQQLLTTALGTTAEFGANKRIEPIGVGQGFMSSMGRIYPDWTSHKETLPETVVVKIPSVASAKKYIESTNLAGALEKAGFEREGEKQYSDYERMMKTIHNVEVAFYRKNEALSDTRFKVPKAYAVESFEEGVTNGILILEDLRTSQVVPIYEKVSVEEAEQVIDELVRIHAASIADESWLELNSLTIRELLKMTDTDGQKFVQMILMTAELDTNRLGPKFEKLRDICSDALDMKSAENVHKEMGLKPILVHGDMWSSNVMYTKERQKDGCRKLTAIVDWQTIHQGCAAEDLARYICSALDGADRRKHCRSLLNRYYTELNGLLAGKVPFTYEQLLESFDRLLPFHLTFLLPTLGPLLLNGIKQALPDQYEEVRRRMIDKAEAIVDDALYYYELNKKTYATKSAN</sequence>
<protein>
    <submittedName>
        <fullName evidence="5">CHK domain-containing protein</fullName>
    </submittedName>
</protein>